<evidence type="ECO:0000313" key="1">
    <source>
        <dbReference type="EMBL" id="OUT12536.1"/>
    </source>
</evidence>
<organism evidence="1 2">
    <name type="scientific">Campylobacter concisus</name>
    <dbReference type="NCBI Taxonomy" id="199"/>
    <lineage>
        <taxon>Bacteria</taxon>
        <taxon>Pseudomonadati</taxon>
        <taxon>Campylobacterota</taxon>
        <taxon>Epsilonproteobacteria</taxon>
        <taxon>Campylobacterales</taxon>
        <taxon>Campylobacteraceae</taxon>
        <taxon>Campylobacter</taxon>
    </lineage>
</organism>
<dbReference type="Pfam" id="PF04985">
    <property type="entry name" value="Phage_tube"/>
    <property type="match status" value="1"/>
</dbReference>
<proteinExistence type="predicted"/>
<evidence type="ECO:0000313" key="2">
    <source>
        <dbReference type="Proteomes" id="UP000195967"/>
    </source>
</evidence>
<comment type="caution">
    <text evidence="1">The sequence shown here is derived from an EMBL/GenBank/DDBJ whole genome shotgun (WGS) entry which is preliminary data.</text>
</comment>
<protein>
    <submittedName>
        <fullName evidence="1">Phage tail protein</fullName>
    </submittedName>
</protein>
<dbReference type="EMBL" id="NDYO01000002">
    <property type="protein sequence ID" value="OUT12536.1"/>
    <property type="molecule type" value="Genomic_DNA"/>
</dbReference>
<dbReference type="Proteomes" id="UP000195967">
    <property type="component" value="Unassembled WGS sequence"/>
</dbReference>
<reference evidence="1 2" key="1">
    <citation type="submission" date="2017-04" db="EMBL/GenBank/DDBJ databases">
        <title>Complete genome of Campylobacter concisus ATCC 33237T and draft genomes for an additional eight well characterized C. concisus strains.</title>
        <authorList>
            <person name="Cornelius A.J."/>
            <person name="Miller W.G."/>
            <person name="Lastovica A.J."/>
            <person name="On S.L."/>
            <person name="French N.P."/>
            <person name="Vandenberg O."/>
            <person name="Biggs P.J."/>
        </authorList>
    </citation>
    <scope>NUCLEOTIDE SEQUENCE [LARGE SCALE GENOMIC DNA]</scope>
    <source>
        <strain evidence="1 2">Lasto28.99</strain>
    </source>
</reference>
<dbReference type="AlphaFoldDB" id="A0A1Y5MVB6"/>
<accession>A0A1Y5MVB6</accession>
<name>A0A1Y5MVB6_9BACT</name>
<gene>
    <name evidence="1" type="ORF">B9N62_01805</name>
</gene>
<dbReference type="InterPro" id="IPR006498">
    <property type="entry name" value="Tail_tube"/>
</dbReference>
<dbReference type="RefSeq" id="WP_087584109.1">
    <property type="nucleotide sequence ID" value="NZ_CABMKR010000002.1"/>
</dbReference>
<sequence length="171" mass="18565">MVKRQIPQVIQEANVFINGQGYLGVVKSLTIPKIEQETIEAKGALGGNFASGTIKPVEMEFKLSVLDKNTYLGYGLNTWNNRIPFLFKASIFQSGKGAPEPFSMAVTGDITEIDPGSFESGKEMEVSVKLAVHFLDINIGKVPVALLDVENMICLIGGVDYLAQVRSNLGE</sequence>